<feature type="region of interest" description="Disordered" evidence="1">
    <location>
        <begin position="247"/>
        <end position="267"/>
    </location>
</feature>
<protein>
    <recommendedName>
        <fullName evidence="4">Prolyl 4-hydroxylase alpha subunit domain-containing protein</fullName>
    </recommendedName>
</protein>
<evidence type="ECO:0008006" key="4">
    <source>
        <dbReference type="Google" id="ProtNLM"/>
    </source>
</evidence>
<keyword evidence="3" id="KW-1185">Reference proteome</keyword>
<reference evidence="2 3" key="1">
    <citation type="submission" date="2019-08" db="EMBL/GenBank/DDBJ databases">
        <title>Archangium and Cystobacter genomes.</title>
        <authorList>
            <person name="Chen I.-C.K."/>
            <person name="Wielgoss S."/>
        </authorList>
    </citation>
    <scope>NUCLEOTIDE SEQUENCE [LARGE SCALE GENOMIC DNA]</scope>
    <source>
        <strain evidence="2 3">Cbm 6</strain>
    </source>
</reference>
<evidence type="ECO:0000313" key="2">
    <source>
        <dbReference type="EMBL" id="WNG46322.1"/>
    </source>
</evidence>
<name>A0ABY9WR90_9BACT</name>
<dbReference type="EMBL" id="CP043494">
    <property type="protein sequence ID" value="WNG46322.1"/>
    <property type="molecule type" value="Genomic_DNA"/>
</dbReference>
<organism evidence="2 3">
    <name type="scientific">Archangium minus</name>
    <dbReference type="NCBI Taxonomy" id="83450"/>
    <lineage>
        <taxon>Bacteria</taxon>
        <taxon>Pseudomonadati</taxon>
        <taxon>Myxococcota</taxon>
        <taxon>Myxococcia</taxon>
        <taxon>Myxococcales</taxon>
        <taxon>Cystobacterineae</taxon>
        <taxon>Archangiaceae</taxon>
        <taxon>Archangium</taxon>
    </lineage>
</organism>
<evidence type="ECO:0000313" key="3">
    <source>
        <dbReference type="Proteomes" id="UP001611383"/>
    </source>
</evidence>
<gene>
    <name evidence="2" type="ORF">F0U60_21000</name>
</gene>
<proteinExistence type="predicted"/>
<dbReference type="RefSeq" id="WP_395822585.1">
    <property type="nucleotide sequence ID" value="NZ_CP043494.1"/>
</dbReference>
<sequence length="267" mass="29591">MKTFPSEFAELLTPKGRRILEGRDREACGALLRPGQRFVALSGVLDARKATACRDALEKSLRASLTAMEDPIPPESIWGMTENYAELLPKTVRVKTALLESRRSRSWKAAEEVGLVEMLHSESFAAFAAAVSGRALRRKWGIQVLCYGQGDYAGPHNDHHPEDAEAFDGYVDMHLTFATPAVAHQWLVYSKGGHFTEMQSVNTVGGITVYRLPFWHYTTPLMAKPGAEEDARRWVLLGTFLDAQKERRRGSAIEPPATVTQPAARPG</sequence>
<evidence type="ECO:0000256" key="1">
    <source>
        <dbReference type="SAM" id="MobiDB-lite"/>
    </source>
</evidence>
<accession>A0ABY9WR90</accession>
<dbReference type="Proteomes" id="UP001611383">
    <property type="component" value="Chromosome"/>
</dbReference>